<gene>
    <name evidence="3" type="ORF">CHIRRI_LOCUS6402</name>
</gene>
<organism evidence="3 4">
    <name type="scientific">Chironomus riparius</name>
    <dbReference type="NCBI Taxonomy" id="315576"/>
    <lineage>
        <taxon>Eukaryota</taxon>
        <taxon>Metazoa</taxon>
        <taxon>Ecdysozoa</taxon>
        <taxon>Arthropoda</taxon>
        <taxon>Hexapoda</taxon>
        <taxon>Insecta</taxon>
        <taxon>Pterygota</taxon>
        <taxon>Neoptera</taxon>
        <taxon>Endopterygota</taxon>
        <taxon>Diptera</taxon>
        <taxon>Nematocera</taxon>
        <taxon>Chironomoidea</taxon>
        <taxon>Chironomidae</taxon>
        <taxon>Chironominae</taxon>
        <taxon>Chironomus</taxon>
    </lineage>
</organism>
<dbReference type="GO" id="GO:0043248">
    <property type="term" value="P:proteasome assembly"/>
    <property type="evidence" value="ECO:0007669"/>
    <property type="project" value="InterPro"/>
</dbReference>
<dbReference type="PANTHER" id="PTHR12828">
    <property type="entry name" value="PROTEASOME MATURATION PROTEIN UMP1"/>
    <property type="match status" value="1"/>
</dbReference>
<dbReference type="InterPro" id="IPR008012">
    <property type="entry name" value="Ump1"/>
</dbReference>
<proteinExistence type="inferred from homology"/>
<dbReference type="GO" id="GO:0005737">
    <property type="term" value="C:cytoplasm"/>
    <property type="evidence" value="ECO:0007669"/>
    <property type="project" value="TreeGrafter"/>
</dbReference>
<dbReference type="PANTHER" id="PTHR12828:SF3">
    <property type="entry name" value="PROTEASOME MATURATION PROTEIN"/>
    <property type="match status" value="1"/>
</dbReference>
<evidence type="ECO:0000256" key="1">
    <source>
        <dbReference type="ARBA" id="ARBA00023186"/>
    </source>
</evidence>
<reference evidence="3" key="1">
    <citation type="submission" date="2022-01" db="EMBL/GenBank/DDBJ databases">
        <authorList>
            <person name="King R."/>
        </authorList>
    </citation>
    <scope>NUCLEOTIDE SEQUENCE</scope>
</reference>
<evidence type="ECO:0000313" key="4">
    <source>
        <dbReference type="Proteomes" id="UP001153620"/>
    </source>
</evidence>
<evidence type="ECO:0008006" key="5">
    <source>
        <dbReference type="Google" id="ProtNLM"/>
    </source>
</evidence>
<comment type="similarity">
    <text evidence="2">Belongs to the POMP/UMP1 family.</text>
</comment>
<protein>
    <recommendedName>
        <fullName evidence="5">Proteasome maturation protein</fullName>
    </recommendedName>
</protein>
<sequence>MDCLPLKNIAKMPESLDIQSGSMGPNDKDVMAQLNVAHPLQISELKYPEQQLSLSSQMIRNHHGIGAQLKFMMELNATSKVGRMPFLPSSNASRDALLGLDEMITPFDIYGNAEFSEKMSQPHAVMERKLGML</sequence>
<evidence type="ECO:0000313" key="3">
    <source>
        <dbReference type="EMBL" id="CAH1719061.1"/>
    </source>
</evidence>
<keyword evidence="1" id="KW-0143">Chaperone</keyword>
<evidence type="ECO:0000256" key="2">
    <source>
        <dbReference type="ARBA" id="ARBA00043974"/>
    </source>
</evidence>
<keyword evidence="4" id="KW-1185">Reference proteome</keyword>
<accession>A0A9P0IUG4</accession>
<reference evidence="3" key="2">
    <citation type="submission" date="2022-10" db="EMBL/GenBank/DDBJ databases">
        <authorList>
            <consortium name="ENA_rothamsted_submissions"/>
            <consortium name="culmorum"/>
            <person name="King R."/>
        </authorList>
    </citation>
    <scope>NUCLEOTIDE SEQUENCE</scope>
</reference>
<dbReference type="OrthoDB" id="8173727at2759"/>
<name>A0A9P0IUG4_9DIPT</name>
<dbReference type="EMBL" id="OU895878">
    <property type="protein sequence ID" value="CAH1719061.1"/>
    <property type="molecule type" value="Genomic_DNA"/>
</dbReference>
<dbReference type="AlphaFoldDB" id="A0A9P0IUG4"/>
<dbReference type="GO" id="GO:0005634">
    <property type="term" value="C:nucleus"/>
    <property type="evidence" value="ECO:0007669"/>
    <property type="project" value="TreeGrafter"/>
</dbReference>
<dbReference type="Proteomes" id="UP001153620">
    <property type="component" value="Chromosome 2"/>
</dbReference>
<dbReference type="Pfam" id="PF05348">
    <property type="entry name" value="UMP1"/>
    <property type="match status" value="1"/>
</dbReference>